<sequence>MKDPRVIIYKEALGFDRVWLPDSNKNLKLFLLEQQASKCRKCPLYRTRDKFVFGWGNPYSGIMAVGEAPGPDEDKLGKPFVGRAGEFLNYALKEAGIDRERDIYLANVLKCIPVELATGSNGNPVALLNNYGKKSFRAPSNSEIEACSQWLEAQISIIKPKFILAMGNPSVRYFLGKNVNVTAVLGTPRKIRDGSITVFPVLHPSYIIRKKSSDLEKMYIEQLKKFKELVSGLIPD</sequence>
<dbReference type="Gene3D" id="3.40.470.10">
    <property type="entry name" value="Uracil-DNA glycosylase-like domain"/>
    <property type="match status" value="1"/>
</dbReference>
<dbReference type="InterPro" id="IPR005122">
    <property type="entry name" value="Uracil-DNA_glycosylase-like"/>
</dbReference>
<reference evidence="9" key="1">
    <citation type="journal article" date="2020" name="mSystems">
        <title>Genome- and Community-Level Interaction Insights into Carbon Utilization and Element Cycling Functions of Hydrothermarchaeota in Hydrothermal Sediment.</title>
        <authorList>
            <person name="Zhou Z."/>
            <person name="Liu Y."/>
            <person name="Xu W."/>
            <person name="Pan J."/>
            <person name="Luo Z.H."/>
            <person name="Li M."/>
        </authorList>
    </citation>
    <scope>NUCLEOTIDE SEQUENCE [LARGE SCALE GENOMIC DNA]</scope>
    <source>
        <strain evidence="9">SpSt-754</strain>
    </source>
</reference>
<keyword evidence="2" id="KW-0479">Metal-binding</keyword>
<proteinExistence type="predicted"/>
<keyword evidence="7" id="KW-0234">DNA repair</keyword>
<evidence type="ECO:0000313" key="9">
    <source>
        <dbReference type="EMBL" id="HGB35914.1"/>
    </source>
</evidence>
<dbReference type="InterPro" id="IPR051536">
    <property type="entry name" value="UDG_Type-4/5"/>
</dbReference>
<dbReference type="GO" id="GO:0006281">
    <property type="term" value="P:DNA repair"/>
    <property type="evidence" value="ECO:0007669"/>
    <property type="project" value="UniProtKB-KW"/>
</dbReference>
<evidence type="ECO:0000256" key="1">
    <source>
        <dbReference type="ARBA" id="ARBA00022485"/>
    </source>
</evidence>
<dbReference type="EMBL" id="DTGD01000123">
    <property type="protein sequence ID" value="HGB35914.1"/>
    <property type="molecule type" value="Genomic_DNA"/>
</dbReference>
<dbReference type="InterPro" id="IPR036895">
    <property type="entry name" value="Uracil-DNA_glycosylase-like_sf"/>
</dbReference>
<gene>
    <name evidence="9" type="ORF">ENV38_03285</name>
</gene>
<dbReference type="GO" id="GO:0097506">
    <property type="term" value="F:deaminated base DNA N-glycosylase activity"/>
    <property type="evidence" value="ECO:0007669"/>
    <property type="project" value="UniProtKB-ARBA"/>
</dbReference>
<keyword evidence="6" id="KW-0411">Iron-sulfur</keyword>
<feature type="domain" description="Uracil-DNA glycosylase-like" evidence="8">
    <location>
        <begin position="53"/>
        <end position="224"/>
    </location>
</feature>
<evidence type="ECO:0000256" key="6">
    <source>
        <dbReference type="ARBA" id="ARBA00023014"/>
    </source>
</evidence>
<organism evidence="9">
    <name type="scientific">candidate division WOR-3 bacterium</name>
    <dbReference type="NCBI Taxonomy" id="2052148"/>
    <lineage>
        <taxon>Bacteria</taxon>
        <taxon>Bacteria division WOR-3</taxon>
    </lineage>
</organism>
<evidence type="ECO:0000256" key="7">
    <source>
        <dbReference type="ARBA" id="ARBA00023204"/>
    </source>
</evidence>
<keyword evidence="4" id="KW-0378">Hydrolase</keyword>
<evidence type="ECO:0000256" key="5">
    <source>
        <dbReference type="ARBA" id="ARBA00023004"/>
    </source>
</evidence>
<protein>
    <submittedName>
        <fullName evidence="9">Uracil-DNA glycosylase</fullName>
    </submittedName>
</protein>
<name>A0A7V3KNF7_UNCW3</name>
<keyword evidence="1" id="KW-0004">4Fe-4S</keyword>
<evidence type="ECO:0000256" key="3">
    <source>
        <dbReference type="ARBA" id="ARBA00022763"/>
    </source>
</evidence>
<evidence type="ECO:0000256" key="2">
    <source>
        <dbReference type="ARBA" id="ARBA00022723"/>
    </source>
</evidence>
<dbReference type="PANTHER" id="PTHR33693:SF9">
    <property type="entry name" value="TYPE-4 URACIL-DNA GLYCOSYLASE"/>
    <property type="match status" value="1"/>
</dbReference>
<dbReference type="CDD" id="cd10030">
    <property type="entry name" value="UDG-F4_TTUDGA_SPO1dp_like"/>
    <property type="match status" value="1"/>
</dbReference>
<keyword evidence="5" id="KW-0408">Iron</keyword>
<dbReference type="GO" id="GO:0046872">
    <property type="term" value="F:metal ion binding"/>
    <property type="evidence" value="ECO:0007669"/>
    <property type="project" value="UniProtKB-KW"/>
</dbReference>
<dbReference type="SUPFAM" id="SSF52141">
    <property type="entry name" value="Uracil-DNA glycosylase-like"/>
    <property type="match status" value="1"/>
</dbReference>
<dbReference type="AlphaFoldDB" id="A0A7V3KNF7"/>
<evidence type="ECO:0000256" key="4">
    <source>
        <dbReference type="ARBA" id="ARBA00022801"/>
    </source>
</evidence>
<dbReference type="GO" id="GO:0051539">
    <property type="term" value="F:4 iron, 4 sulfur cluster binding"/>
    <property type="evidence" value="ECO:0007669"/>
    <property type="project" value="UniProtKB-KW"/>
</dbReference>
<dbReference type="PANTHER" id="PTHR33693">
    <property type="entry name" value="TYPE-5 URACIL-DNA GLYCOSYLASE"/>
    <property type="match status" value="1"/>
</dbReference>
<comment type="caution">
    <text evidence="9">The sequence shown here is derived from an EMBL/GenBank/DDBJ whole genome shotgun (WGS) entry which is preliminary data.</text>
</comment>
<dbReference type="SMART" id="SM00986">
    <property type="entry name" value="UDG"/>
    <property type="match status" value="1"/>
</dbReference>
<dbReference type="SMART" id="SM00987">
    <property type="entry name" value="UreE_C"/>
    <property type="match status" value="1"/>
</dbReference>
<evidence type="ECO:0000259" key="8">
    <source>
        <dbReference type="SMART" id="SM00986"/>
    </source>
</evidence>
<accession>A0A7V3KNF7</accession>
<keyword evidence="3" id="KW-0227">DNA damage</keyword>
<dbReference type="Pfam" id="PF03167">
    <property type="entry name" value="UDG"/>
    <property type="match status" value="1"/>
</dbReference>